<dbReference type="PRINTS" id="PR00032">
    <property type="entry name" value="HTHARAC"/>
</dbReference>
<dbReference type="SMART" id="SM00342">
    <property type="entry name" value="HTH_ARAC"/>
    <property type="match status" value="1"/>
</dbReference>
<evidence type="ECO:0000313" key="7">
    <source>
        <dbReference type="EMBL" id="WNR42997.1"/>
    </source>
</evidence>
<feature type="domain" description="Response regulatory" evidence="6">
    <location>
        <begin position="3"/>
        <end position="120"/>
    </location>
</feature>
<keyword evidence="3" id="KW-0804">Transcription</keyword>
<dbReference type="PROSITE" id="PS01124">
    <property type="entry name" value="HTH_ARAC_FAMILY_2"/>
    <property type="match status" value="1"/>
</dbReference>
<dbReference type="PANTHER" id="PTHR43280:SF2">
    <property type="entry name" value="HTH-TYPE TRANSCRIPTIONAL REGULATOR EXSA"/>
    <property type="match status" value="1"/>
</dbReference>
<evidence type="ECO:0000259" key="6">
    <source>
        <dbReference type="PROSITE" id="PS50110"/>
    </source>
</evidence>
<dbReference type="Proteomes" id="UP001304650">
    <property type="component" value="Chromosome"/>
</dbReference>
<gene>
    <name evidence="7" type="ORF">MJB10_17985</name>
</gene>
<keyword evidence="8" id="KW-1185">Reference proteome</keyword>
<dbReference type="InterPro" id="IPR011006">
    <property type="entry name" value="CheY-like_superfamily"/>
</dbReference>
<evidence type="ECO:0000256" key="3">
    <source>
        <dbReference type="ARBA" id="ARBA00023163"/>
    </source>
</evidence>
<dbReference type="SUPFAM" id="SSF52172">
    <property type="entry name" value="CheY-like"/>
    <property type="match status" value="1"/>
</dbReference>
<dbReference type="InterPro" id="IPR018060">
    <property type="entry name" value="HTH_AraC"/>
</dbReference>
<evidence type="ECO:0000313" key="8">
    <source>
        <dbReference type="Proteomes" id="UP001304650"/>
    </source>
</evidence>
<dbReference type="GO" id="GO:0043565">
    <property type="term" value="F:sequence-specific DNA binding"/>
    <property type="evidence" value="ECO:0007669"/>
    <property type="project" value="InterPro"/>
</dbReference>
<keyword evidence="4" id="KW-0597">Phosphoprotein</keyword>
<sequence>MRNVMLIDDDLPMLHYIRQLIPWEQLGLTVCGAINASIKALQQFELLQPELVILDIDMPQMDGMELCARIHAIKPQTRVIFLTCHADFHFAKRAVELQADDYLTKHDLTAETLEASVRKSLSRMDALEAANREPLVRHQDTLRRNFFNELQSTVNPSYLLPYAARLGIHWPHPHFLLHVAFPDLASFPPQYRFEDYEAIYYGLYNIAVETAQTMSFNATTFVLEDGTLVQVLNIAGLQGTVAPQLDAFEAQLQRHAAGYLKIGLTFARSGLLKGLDAVPQELRHLRAVTAERFYGAAAPSAREEASGLAANATLPADVWDALGRAFAGRTHDGVADALERLQREALARRTTPALLLAACSQWVQGVEIQHKELNHRPFHTLLQQARTLREAVAVLYKHLLRLGASRLPATTQELKLQAVDRYIAEHISEDITLVDMASHLYLNPSYFSRDFKKRTGTNFSDYVHQFKMQEAARMLRSGEENVSFTAYHLGYSDRTYFSKLFKKYMGVSPKDYK</sequence>
<evidence type="ECO:0000256" key="4">
    <source>
        <dbReference type="PROSITE-ProRule" id="PRU00169"/>
    </source>
</evidence>
<dbReference type="InterPro" id="IPR001789">
    <property type="entry name" value="Sig_transdc_resp-reg_receiver"/>
</dbReference>
<dbReference type="PANTHER" id="PTHR43280">
    <property type="entry name" value="ARAC-FAMILY TRANSCRIPTIONAL REGULATOR"/>
    <property type="match status" value="1"/>
</dbReference>
<dbReference type="InterPro" id="IPR020449">
    <property type="entry name" value="Tscrpt_reg_AraC-type_HTH"/>
</dbReference>
<proteinExistence type="predicted"/>
<dbReference type="Pfam" id="PF12833">
    <property type="entry name" value="HTH_18"/>
    <property type="match status" value="1"/>
</dbReference>
<evidence type="ECO:0000256" key="1">
    <source>
        <dbReference type="ARBA" id="ARBA00023015"/>
    </source>
</evidence>
<dbReference type="RefSeq" id="WP_314796895.1">
    <property type="nucleotide sequence ID" value="NZ_CP130319.1"/>
</dbReference>
<reference evidence="7" key="1">
    <citation type="submission" date="2022-02" db="EMBL/GenBank/DDBJ databases">
        <title>Paenibacillus sp. MBLB1832 Whole Genome Shotgun Sequencing.</title>
        <authorList>
            <person name="Hwang C.Y."/>
            <person name="Cho E.-S."/>
            <person name="Seo M.-J."/>
        </authorList>
    </citation>
    <scope>NUCLEOTIDE SEQUENCE</scope>
    <source>
        <strain evidence="7">MBLB1832</strain>
    </source>
</reference>
<organism evidence="7 8">
    <name type="scientific">Paenibacillus roseopurpureus</name>
    <dbReference type="NCBI Taxonomy" id="2918901"/>
    <lineage>
        <taxon>Bacteria</taxon>
        <taxon>Bacillati</taxon>
        <taxon>Bacillota</taxon>
        <taxon>Bacilli</taxon>
        <taxon>Bacillales</taxon>
        <taxon>Paenibacillaceae</taxon>
        <taxon>Paenibacillus</taxon>
    </lineage>
</organism>
<keyword evidence="2" id="KW-0238">DNA-binding</keyword>
<evidence type="ECO:0000256" key="2">
    <source>
        <dbReference type="ARBA" id="ARBA00023125"/>
    </source>
</evidence>
<dbReference type="Gene3D" id="1.10.10.60">
    <property type="entry name" value="Homeodomain-like"/>
    <property type="match status" value="2"/>
</dbReference>
<feature type="modified residue" description="4-aspartylphosphate" evidence="4">
    <location>
        <position position="55"/>
    </location>
</feature>
<name>A0AA96RLB7_9BACL</name>
<evidence type="ECO:0000259" key="5">
    <source>
        <dbReference type="PROSITE" id="PS01124"/>
    </source>
</evidence>
<dbReference type="SMART" id="SM00448">
    <property type="entry name" value="REC"/>
    <property type="match status" value="1"/>
</dbReference>
<protein>
    <submittedName>
        <fullName evidence="7">Response regulator</fullName>
    </submittedName>
</protein>
<dbReference type="KEGG" id="proo:MJB10_17985"/>
<dbReference type="Pfam" id="PF00072">
    <property type="entry name" value="Response_reg"/>
    <property type="match status" value="1"/>
</dbReference>
<dbReference type="PROSITE" id="PS00041">
    <property type="entry name" value="HTH_ARAC_FAMILY_1"/>
    <property type="match status" value="1"/>
</dbReference>
<dbReference type="GO" id="GO:0000160">
    <property type="term" value="P:phosphorelay signal transduction system"/>
    <property type="evidence" value="ECO:0007669"/>
    <property type="project" value="InterPro"/>
</dbReference>
<keyword evidence="1" id="KW-0805">Transcription regulation</keyword>
<feature type="domain" description="HTH araC/xylS-type" evidence="5">
    <location>
        <begin position="417"/>
        <end position="513"/>
    </location>
</feature>
<dbReference type="CDD" id="cd17536">
    <property type="entry name" value="REC_YesN-like"/>
    <property type="match status" value="1"/>
</dbReference>
<dbReference type="Gene3D" id="3.40.50.2300">
    <property type="match status" value="1"/>
</dbReference>
<accession>A0AA96RLB7</accession>
<dbReference type="InterPro" id="IPR018062">
    <property type="entry name" value="HTH_AraC-typ_CS"/>
</dbReference>
<dbReference type="AlphaFoldDB" id="A0AA96RLB7"/>
<dbReference type="InterPro" id="IPR009057">
    <property type="entry name" value="Homeodomain-like_sf"/>
</dbReference>
<dbReference type="EMBL" id="CP130319">
    <property type="protein sequence ID" value="WNR42997.1"/>
    <property type="molecule type" value="Genomic_DNA"/>
</dbReference>
<dbReference type="SUPFAM" id="SSF46689">
    <property type="entry name" value="Homeodomain-like"/>
    <property type="match status" value="2"/>
</dbReference>
<dbReference type="PROSITE" id="PS50110">
    <property type="entry name" value="RESPONSE_REGULATORY"/>
    <property type="match status" value="1"/>
</dbReference>
<dbReference type="GO" id="GO:0003700">
    <property type="term" value="F:DNA-binding transcription factor activity"/>
    <property type="evidence" value="ECO:0007669"/>
    <property type="project" value="InterPro"/>
</dbReference>